<feature type="non-terminal residue" evidence="2">
    <location>
        <position position="216"/>
    </location>
</feature>
<feature type="region of interest" description="Disordered" evidence="1">
    <location>
        <begin position="38"/>
        <end position="57"/>
    </location>
</feature>
<evidence type="ECO:0000256" key="1">
    <source>
        <dbReference type="SAM" id="MobiDB-lite"/>
    </source>
</evidence>
<organism evidence="2">
    <name type="scientific">marine metagenome</name>
    <dbReference type="NCBI Taxonomy" id="408172"/>
    <lineage>
        <taxon>unclassified sequences</taxon>
        <taxon>metagenomes</taxon>
        <taxon>ecological metagenomes</taxon>
    </lineage>
</organism>
<protein>
    <recommendedName>
        <fullName evidence="3">LamG-like jellyroll fold domain-containing protein</fullName>
    </recommendedName>
</protein>
<dbReference type="EMBL" id="UINC01149996">
    <property type="protein sequence ID" value="SVD42804.1"/>
    <property type="molecule type" value="Genomic_DNA"/>
</dbReference>
<dbReference type="Pfam" id="PF13385">
    <property type="entry name" value="Laminin_G_3"/>
    <property type="match status" value="1"/>
</dbReference>
<dbReference type="SUPFAM" id="SSF49899">
    <property type="entry name" value="Concanavalin A-like lectins/glucanases"/>
    <property type="match status" value="1"/>
</dbReference>
<evidence type="ECO:0008006" key="3">
    <source>
        <dbReference type="Google" id="ProtNLM"/>
    </source>
</evidence>
<sequence length="216" mass="23793">MKHFILFFLLAALFQPVQARAQELVLYFPFEGSGDTVDDKSGKNNHGKFDNGKAKRVASKDKPFGKAMEFDKARIIVKDSASLSGDMKAISFVLWVNKFTEPGGNGVLPRIISRASDKHELAMDSGHMARGNFALYAGGITGWNKGMPIKEKKWHHIAVTYDGKVFDMYLDGKLQGDYQIKAPGKLALAGPFYVGSRHTGLGEDYLGLVDELAVYS</sequence>
<accession>A0A382V8J1</accession>
<dbReference type="InterPro" id="IPR013320">
    <property type="entry name" value="ConA-like_dom_sf"/>
</dbReference>
<gene>
    <name evidence="2" type="ORF">METZ01_LOCUS395658</name>
</gene>
<proteinExistence type="predicted"/>
<evidence type="ECO:0000313" key="2">
    <source>
        <dbReference type="EMBL" id="SVD42804.1"/>
    </source>
</evidence>
<dbReference type="AlphaFoldDB" id="A0A382V8J1"/>
<reference evidence="2" key="1">
    <citation type="submission" date="2018-05" db="EMBL/GenBank/DDBJ databases">
        <authorList>
            <person name="Lanie J.A."/>
            <person name="Ng W.-L."/>
            <person name="Kazmierczak K.M."/>
            <person name="Andrzejewski T.M."/>
            <person name="Davidsen T.M."/>
            <person name="Wayne K.J."/>
            <person name="Tettelin H."/>
            <person name="Glass J.I."/>
            <person name="Rusch D."/>
            <person name="Podicherti R."/>
            <person name="Tsui H.-C.T."/>
            <person name="Winkler M.E."/>
        </authorList>
    </citation>
    <scope>NUCLEOTIDE SEQUENCE</scope>
</reference>
<name>A0A382V8J1_9ZZZZ</name>
<dbReference type="Gene3D" id="2.60.120.200">
    <property type="match status" value="1"/>
</dbReference>